<feature type="domain" description="Gfd2/YDR514C-like C-terminal" evidence="1">
    <location>
        <begin position="29"/>
        <end position="222"/>
    </location>
</feature>
<evidence type="ECO:0000259" key="1">
    <source>
        <dbReference type="Pfam" id="PF21762"/>
    </source>
</evidence>
<dbReference type="EMBL" id="MU005765">
    <property type="protein sequence ID" value="KAF2713760.1"/>
    <property type="molecule type" value="Genomic_DNA"/>
</dbReference>
<reference evidence="2" key="1">
    <citation type="journal article" date="2020" name="Stud. Mycol.">
        <title>101 Dothideomycetes genomes: a test case for predicting lifestyles and emergence of pathogens.</title>
        <authorList>
            <person name="Haridas S."/>
            <person name="Albert R."/>
            <person name="Binder M."/>
            <person name="Bloem J."/>
            <person name="Labutti K."/>
            <person name="Salamov A."/>
            <person name="Andreopoulos B."/>
            <person name="Baker S."/>
            <person name="Barry K."/>
            <person name="Bills G."/>
            <person name="Bluhm B."/>
            <person name="Cannon C."/>
            <person name="Castanera R."/>
            <person name="Culley D."/>
            <person name="Daum C."/>
            <person name="Ezra D."/>
            <person name="Gonzalez J."/>
            <person name="Henrissat B."/>
            <person name="Kuo A."/>
            <person name="Liang C."/>
            <person name="Lipzen A."/>
            <person name="Lutzoni F."/>
            <person name="Magnuson J."/>
            <person name="Mondo S."/>
            <person name="Nolan M."/>
            <person name="Ohm R."/>
            <person name="Pangilinan J."/>
            <person name="Park H.-J."/>
            <person name="Ramirez L."/>
            <person name="Alfaro M."/>
            <person name="Sun H."/>
            <person name="Tritt A."/>
            <person name="Yoshinaga Y."/>
            <person name="Zwiers L.-H."/>
            <person name="Turgeon B."/>
            <person name="Goodwin S."/>
            <person name="Spatafora J."/>
            <person name="Crous P."/>
            <person name="Grigoriev I."/>
        </authorList>
    </citation>
    <scope>NUCLEOTIDE SEQUENCE</scope>
    <source>
        <strain evidence="2">CBS 279.74</strain>
    </source>
</reference>
<proteinExistence type="predicted"/>
<dbReference type="AlphaFoldDB" id="A0A6G1KLT0"/>
<keyword evidence="3" id="KW-1185">Reference proteome</keyword>
<dbReference type="PANTHER" id="PTHR28083:SF1">
    <property type="entry name" value="GOOD FOR FULL DBP5 ACTIVITY PROTEIN 2"/>
    <property type="match status" value="1"/>
</dbReference>
<dbReference type="Pfam" id="PF21762">
    <property type="entry name" value="DEDDh_C"/>
    <property type="match status" value="1"/>
</dbReference>
<dbReference type="InterPro" id="IPR040151">
    <property type="entry name" value="Gfd2/YDR514C-like"/>
</dbReference>
<organism evidence="2 3">
    <name type="scientific">Pleomassaria siparia CBS 279.74</name>
    <dbReference type="NCBI Taxonomy" id="1314801"/>
    <lineage>
        <taxon>Eukaryota</taxon>
        <taxon>Fungi</taxon>
        <taxon>Dikarya</taxon>
        <taxon>Ascomycota</taxon>
        <taxon>Pezizomycotina</taxon>
        <taxon>Dothideomycetes</taxon>
        <taxon>Pleosporomycetidae</taxon>
        <taxon>Pleosporales</taxon>
        <taxon>Pleomassariaceae</taxon>
        <taxon>Pleomassaria</taxon>
    </lineage>
</organism>
<dbReference type="GO" id="GO:0005634">
    <property type="term" value="C:nucleus"/>
    <property type="evidence" value="ECO:0007669"/>
    <property type="project" value="TreeGrafter"/>
</dbReference>
<sequence length="351" mass="38568">MSQHSDTTVLGFLLGHLAPAFDFSNVSIIALTSAWWEKEPHPMTEIGVAELPLPVLPFEGYGDMLFSHIDSLLLRLNSTHARIKPNAHLVNHFPGAGNVEKFNFGHTVFTDVGEARQGLFDIIVRPYEDGTLRPVVLLGHAVHNHMDRLKTALGIDLLSLGCIVRVLDTQEMAKDRHIVAPVAGAKENMPISLKHLVQHYKVMPNNLRTAGNDVVHIVLAAIITTLETELYVNDDDGDKDTYKERLNALLNRMMQMGKMKPPQNWGSPVFCTRCDRTNHFRDECRANYIVCAICSASPSAKNRAGARTHQTNKCLFAPIPVPNTTGAVAATMTGKTGSTAVGPRPGRATMK</sequence>
<name>A0A6G1KLT0_9PLEO</name>
<dbReference type="InterPro" id="IPR048519">
    <property type="entry name" value="Gfd2/YDR514C-like_C"/>
</dbReference>
<dbReference type="OrthoDB" id="5953249at2759"/>
<gene>
    <name evidence="2" type="ORF">K504DRAFT_370187</name>
</gene>
<dbReference type="PANTHER" id="PTHR28083">
    <property type="entry name" value="GOOD FOR FULL DBP5 ACTIVITY PROTEIN 2"/>
    <property type="match status" value="1"/>
</dbReference>
<accession>A0A6G1KLT0</accession>
<evidence type="ECO:0000313" key="2">
    <source>
        <dbReference type="EMBL" id="KAF2713760.1"/>
    </source>
</evidence>
<evidence type="ECO:0000313" key="3">
    <source>
        <dbReference type="Proteomes" id="UP000799428"/>
    </source>
</evidence>
<protein>
    <recommendedName>
        <fullName evidence="1">Gfd2/YDR514C-like C-terminal domain-containing protein</fullName>
    </recommendedName>
</protein>
<dbReference type="Proteomes" id="UP000799428">
    <property type="component" value="Unassembled WGS sequence"/>
</dbReference>